<dbReference type="PANTHER" id="PTHR36922:SF1">
    <property type="entry name" value="DUF1993 DOMAIN-CONTAINING PROTEIN"/>
    <property type="match status" value="1"/>
</dbReference>
<dbReference type="Pfam" id="PF09351">
    <property type="entry name" value="DUF1993"/>
    <property type="match status" value="1"/>
</dbReference>
<reference evidence="1 2" key="1">
    <citation type="journal article" date="2016" name="MBio">
        <title>Lateral Gene Transfer in a Heavy Metal-Contaminated-Groundwater Microbial Community.</title>
        <authorList>
            <person name="Hemme C.L."/>
            <person name="Green S.J."/>
            <person name="Rishishwar L."/>
            <person name="Prakash O."/>
            <person name="Pettenato A."/>
            <person name="Chakraborty R."/>
            <person name="Deutschbauer A.M."/>
            <person name="Van Nostrand J.D."/>
            <person name="Wu L."/>
            <person name="He Z."/>
            <person name="Jordan I.K."/>
            <person name="Hazen T.C."/>
            <person name="Arkin A.P."/>
            <person name="Kostka J.E."/>
            <person name="Zhou J."/>
        </authorList>
    </citation>
    <scope>NUCLEOTIDE SEQUENCE [LARGE SCALE GENOMIC DNA]</scope>
    <source>
        <strain evidence="1 2">FW104-T7</strain>
    </source>
</reference>
<evidence type="ECO:0008006" key="3">
    <source>
        <dbReference type="Google" id="ProtNLM"/>
    </source>
</evidence>
<dbReference type="EMBL" id="LVJS01000048">
    <property type="protein sequence ID" value="KZC23277.1"/>
    <property type="molecule type" value="Genomic_DNA"/>
</dbReference>
<dbReference type="Proteomes" id="UP000076131">
    <property type="component" value="Unassembled WGS sequence"/>
</dbReference>
<evidence type="ECO:0000313" key="2">
    <source>
        <dbReference type="Proteomes" id="UP000076131"/>
    </source>
</evidence>
<comment type="caution">
    <text evidence="1">The sequence shown here is derived from an EMBL/GenBank/DDBJ whole genome shotgun (WGS) entry which is preliminary data.</text>
</comment>
<dbReference type="SUPFAM" id="SSF109854">
    <property type="entry name" value="DinB/YfiT-like putative metalloenzymes"/>
    <property type="match status" value="1"/>
</dbReference>
<organism evidence="1 2">
    <name type="scientific">Rhodanobacter thiooxydans</name>
    <dbReference type="NCBI Taxonomy" id="416169"/>
    <lineage>
        <taxon>Bacteria</taxon>
        <taxon>Pseudomonadati</taxon>
        <taxon>Pseudomonadota</taxon>
        <taxon>Gammaproteobacteria</taxon>
        <taxon>Lysobacterales</taxon>
        <taxon>Rhodanobacteraceae</taxon>
        <taxon>Rhodanobacter</taxon>
    </lineage>
</organism>
<accession>A0A154QGG7</accession>
<proteinExistence type="predicted"/>
<name>A0A154QGG7_9GAMM</name>
<dbReference type="eggNOG" id="COG3812">
    <property type="taxonomic scope" value="Bacteria"/>
</dbReference>
<dbReference type="InterPro" id="IPR034660">
    <property type="entry name" value="DinB/YfiT-like"/>
</dbReference>
<gene>
    <name evidence="1" type="ORF">RHOFW104T7_14670</name>
</gene>
<dbReference type="AlphaFoldDB" id="A0A154QGG7"/>
<protein>
    <recommendedName>
        <fullName evidence="3">DUF1993 domain-containing protein</fullName>
    </recommendedName>
</protein>
<dbReference type="STRING" id="416169.RHOFW104T7_14670"/>
<dbReference type="RefSeq" id="WP_039953394.1">
    <property type="nucleotide sequence ID" value="NZ_LVJS01000048.1"/>
</dbReference>
<keyword evidence="2" id="KW-1185">Reference proteome</keyword>
<sequence>MTLSMYQVAVPVFVRALGNLAHVLKKGEQHAKSKNVSDEVLLQTRLIPDMLPLIKQIQIACDMATRGAARLAGVEPQGFEDNETTLEQAYDRIERSIAYIKSFAPAQIDGSETRSIHLKMRNGEMNFEGQAYLLHFTIPNLFFHCTTAYDILRQAGTDIGKTDFIGNA</sequence>
<evidence type="ECO:0000313" key="1">
    <source>
        <dbReference type="EMBL" id="KZC23277.1"/>
    </source>
</evidence>
<dbReference type="InterPro" id="IPR018531">
    <property type="entry name" value="DUF1993"/>
</dbReference>
<dbReference type="PANTHER" id="PTHR36922">
    <property type="entry name" value="BLL2446 PROTEIN"/>
    <property type="match status" value="1"/>
</dbReference>
<dbReference type="Gene3D" id="1.20.120.450">
    <property type="entry name" value="dinb family like domain"/>
    <property type="match status" value="1"/>
</dbReference>